<accession>A0AAN9BFD6</accession>
<evidence type="ECO:0000256" key="8">
    <source>
        <dbReference type="ARBA" id="ARBA00022741"/>
    </source>
</evidence>
<feature type="domain" description="Fringe-like glycosyltransferase" evidence="12">
    <location>
        <begin position="47"/>
        <end position="214"/>
    </location>
</feature>
<dbReference type="GO" id="GO:0016263">
    <property type="term" value="F:glycoprotein-N-acetylgalactosamine 3-beta-galactosyltransferase activity"/>
    <property type="evidence" value="ECO:0007669"/>
    <property type="project" value="UniProtKB-EC"/>
</dbReference>
<evidence type="ECO:0000259" key="12">
    <source>
        <dbReference type="Pfam" id="PF02434"/>
    </source>
</evidence>
<dbReference type="Proteomes" id="UP001374579">
    <property type="component" value="Unassembled WGS sequence"/>
</dbReference>
<evidence type="ECO:0000313" key="14">
    <source>
        <dbReference type="Proteomes" id="UP001374579"/>
    </source>
</evidence>
<dbReference type="AlphaFoldDB" id="A0AAN9BFD6"/>
<evidence type="ECO:0000313" key="13">
    <source>
        <dbReference type="EMBL" id="KAK7102370.1"/>
    </source>
</evidence>
<evidence type="ECO:0000256" key="7">
    <source>
        <dbReference type="ARBA" id="ARBA00022692"/>
    </source>
</evidence>
<protein>
    <recommendedName>
        <fullName evidence="4">N-acetylgalactosaminide beta-1,3-galactosyltransferase</fullName>
        <ecNumber evidence="4">2.4.1.122</ecNumber>
    </recommendedName>
</protein>
<dbReference type="GO" id="GO:0016020">
    <property type="term" value="C:membrane"/>
    <property type="evidence" value="ECO:0007669"/>
    <property type="project" value="UniProtKB-SubCell"/>
</dbReference>
<evidence type="ECO:0000256" key="5">
    <source>
        <dbReference type="ARBA" id="ARBA00022676"/>
    </source>
</evidence>
<reference evidence="13 14" key="1">
    <citation type="submission" date="2024-02" db="EMBL/GenBank/DDBJ databases">
        <title>Chromosome-scale genome assembly of the rough periwinkle Littorina saxatilis.</title>
        <authorList>
            <person name="De Jode A."/>
            <person name="Faria R."/>
            <person name="Formenti G."/>
            <person name="Sims Y."/>
            <person name="Smith T.P."/>
            <person name="Tracey A."/>
            <person name="Wood J.M.D."/>
            <person name="Zagrodzka Z.B."/>
            <person name="Johannesson K."/>
            <person name="Butlin R.K."/>
            <person name="Leder E.H."/>
        </authorList>
    </citation>
    <scope>NUCLEOTIDE SEQUENCE [LARGE SCALE GENOMIC DNA]</scope>
    <source>
        <strain evidence="13">Snail1</strain>
        <tissue evidence="13">Muscle</tissue>
    </source>
</reference>
<keyword evidence="8" id="KW-0547">Nucleotide-binding</keyword>
<comment type="caution">
    <text evidence="13">The sequence shown here is derived from an EMBL/GenBank/DDBJ whole genome shotgun (WGS) entry which is preliminary data.</text>
</comment>
<sequence length="307" mass="34940">MKLKGKKQILLILLIGSAVVSLFYVIQVSVDASLARTLRHKSRVMCWIPSVEKWLKDRVKAVNRTWVPRCDGHVFFIKTNKTQHNDVISFDDVKDGREFLTQKSVAALIYLYRHELGKYDWFLKGDDDTYIVMENLRFLLAQYNSSQPVYLGHLFKKFVKQGYMSGGASYVLSRQALRKLNEEGFQKSKCKVNGSNEDLDIGSCLEAVGVPPHNSIDKYGRSAFHPEPAETHIAQDAVDPWLVAYNRFKGAGGRNCCSELTVSFHHVKPAEILVMDHLLYRTTVYGRVPDFSRLQGLFEPKTIPPPS</sequence>
<dbReference type="EC" id="2.4.1.122" evidence="4"/>
<dbReference type="InterPro" id="IPR026050">
    <property type="entry name" value="C1GALT1/C1GALT1_chp1"/>
</dbReference>
<evidence type="ECO:0000256" key="9">
    <source>
        <dbReference type="ARBA" id="ARBA00022968"/>
    </source>
</evidence>
<keyword evidence="14" id="KW-1185">Reference proteome</keyword>
<comment type="pathway">
    <text evidence="2">Protein modification; protein glycosylation.</text>
</comment>
<evidence type="ECO:0000256" key="1">
    <source>
        <dbReference type="ARBA" id="ARBA00004606"/>
    </source>
</evidence>
<comment type="subcellular location">
    <subcellularLocation>
        <location evidence="1">Membrane</location>
        <topology evidence="1">Single-pass type II membrane protein</topology>
    </subcellularLocation>
</comment>
<dbReference type="InterPro" id="IPR003378">
    <property type="entry name" value="Fringe-like_glycosylTrfase"/>
</dbReference>
<dbReference type="PANTHER" id="PTHR23033">
    <property type="entry name" value="BETA1,3-GALACTOSYLTRANSFERASE"/>
    <property type="match status" value="1"/>
</dbReference>
<dbReference type="EMBL" id="JBAMIC010000010">
    <property type="protein sequence ID" value="KAK7102370.1"/>
    <property type="molecule type" value="Genomic_DNA"/>
</dbReference>
<name>A0AAN9BFD6_9CAEN</name>
<organism evidence="13 14">
    <name type="scientific">Littorina saxatilis</name>
    <dbReference type="NCBI Taxonomy" id="31220"/>
    <lineage>
        <taxon>Eukaryota</taxon>
        <taxon>Metazoa</taxon>
        <taxon>Spiralia</taxon>
        <taxon>Lophotrochozoa</taxon>
        <taxon>Mollusca</taxon>
        <taxon>Gastropoda</taxon>
        <taxon>Caenogastropoda</taxon>
        <taxon>Littorinimorpha</taxon>
        <taxon>Littorinoidea</taxon>
        <taxon>Littorinidae</taxon>
        <taxon>Littorina</taxon>
    </lineage>
</organism>
<keyword evidence="9" id="KW-0735">Signal-anchor</keyword>
<evidence type="ECO:0000256" key="2">
    <source>
        <dbReference type="ARBA" id="ARBA00004922"/>
    </source>
</evidence>
<evidence type="ECO:0000256" key="6">
    <source>
        <dbReference type="ARBA" id="ARBA00022679"/>
    </source>
</evidence>
<dbReference type="GO" id="GO:0000166">
    <property type="term" value="F:nucleotide binding"/>
    <property type="evidence" value="ECO:0007669"/>
    <property type="project" value="UniProtKB-KW"/>
</dbReference>
<keyword evidence="6" id="KW-0808">Transferase</keyword>
<keyword evidence="5" id="KW-0328">Glycosyltransferase</keyword>
<evidence type="ECO:0000256" key="4">
    <source>
        <dbReference type="ARBA" id="ARBA00012557"/>
    </source>
</evidence>
<evidence type="ECO:0000256" key="11">
    <source>
        <dbReference type="ARBA" id="ARBA00023136"/>
    </source>
</evidence>
<dbReference type="Gene3D" id="3.90.550.50">
    <property type="match status" value="1"/>
</dbReference>
<evidence type="ECO:0000256" key="10">
    <source>
        <dbReference type="ARBA" id="ARBA00022989"/>
    </source>
</evidence>
<comment type="similarity">
    <text evidence="3">Belongs to the glycosyltransferase 31 family. Beta3-Gal-T subfamily.</text>
</comment>
<evidence type="ECO:0000256" key="3">
    <source>
        <dbReference type="ARBA" id="ARBA00006462"/>
    </source>
</evidence>
<gene>
    <name evidence="13" type="ORF">V1264_020600</name>
</gene>
<proteinExistence type="inferred from homology"/>
<keyword evidence="7" id="KW-0812">Transmembrane</keyword>
<keyword evidence="10" id="KW-1133">Transmembrane helix</keyword>
<dbReference type="PANTHER" id="PTHR23033:SF14">
    <property type="entry name" value="GLYCOPROTEIN-N-ACETYLGALACTOSAMINE 3-BETA-GALACTOSYLTRANSFERASE 1-RELATED"/>
    <property type="match status" value="1"/>
</dbReference>
<dbReference type="Pfam" id="PF02434">
    <property type="entry name" value="Fringe"/>
    <property type="match status" value="1"/>
</dbReference>
<keyword evidence="11" id="KW-0472">Membrane</keyword>